<name>A0ABQ5GVJ9_9ASTR</name>
<evidence type="ECO:0000313" key="3">
    <source>
        <dbReference type="Proteomes" id="UP001151760"/>
    </source>
</evidence>
<feature type="compositionally biased region" description="Low complexity" evidence="1">
    <location>
        <begin position="30"/>
        <end position="50"/>
    </location>
</feature>
<gene>
    <name evidence="2" type="ORF">Tco_1053661</name>
</gene>
<accession>A0ABQ5GVJ9</accession>
<keyword evidence="3" id="KW-1185">Reference proteome</keyword>
<sequence length="132" mass="14768">MPINLSKNKKNCVTPISIIDFSKEDPFSGSPTIPSDDSFPSSSPVKTSDSTSEEFTDEISLFLTFNTPLGDDFSILKKKLPKDTFRLFQTLFSKIDDNLHIQKAKLIHSLKKGIRCRDKSSLPQTLTSPESK</sequence>
<reference evidence="2" key="1">
    <citation type="journal article" date="2022" name="Int. J. Mol. Sci.">
        <title>Draft Genome of Tanacetum Coccineum: Genomic Comparison of Closely Related Tanacetum-Family Plants.</title>
        <authorList>
            <person name="Yamashiro T."/>
            <person name="Shiraishi A."/>
            <person name="Nakayama K."/>
            <person name="Satake H."/>
        </authorList>
    </citation>
    <scope>NUCLEOTIDE SEQUENCE</scope>
</reference>
<evidence type="ECO:0008006" key="4">
    <source>
        <dbReference type="Google" id="ProtNLM"/>
    </source>
</evidence>
<evidence type="ECO:0000256" key="1">
    <source>
        <dbReference type="SAM" id="MobiDB-lite"/>
    </source>
</evidence>
<evidence type="ECO:0000313" key="2">
    <source>
        <dbReference type="EMBL" id="GJT79319.1"/>
    </source>
</evidence>
<feature type="region of interest" description="Disordered" evidence="1">
    <location>
        <begin position="21"/>
        <end position="53"/>
    </location>
</feature>
<dbReference type="Proteomes" id="UP001151760">
    <property type="component" value="Unassembled WGS sequence"/>
</dbReference>
<proteinExistence type="predicted"/>
<dbReference type="EMBL" id="BQNB010018887">
    <property type="protein sequence ID" value="GJT79319.1"/>
    <property type="molecule type" value="Genomic_DNA"/>
</dbReference>
<protein>
    <recommendedName>
        <fullName evidence="4">BESS domain-containing protein</fullName>
    </recommendedName>
</protein>
<organism evidence="2 3">
    <name type="scientific">Tanacetum coccineum</name>
    <dbReference type="NCBI Taxonomy" id="301880"/>
    <lineage>
        <taxon>Eukaryota</taxon>
        <taxon>Viridiplantae</taxon>
        <taxon>Streptophyta</taxon>
        <taxon>Embryophyta</taxon>
        <taxon>Tracheophyta</taxon>
        <taxon>Spermatophyta</taxon>
        <taxon>Magnoliopsida</taxon>
        <taxon>eudicotyledons</taxon>
        <taxon>Gunneridae</taxon>
        <taxon>Pentapetalae</taxon>
        <taxon>asterids</taxon>
        <taxon>campanulids</taxon>
        <taxon>Asterales</taxon>
        <taxon>Asteraceae</taxon>
        <taxon>Asteroideae</taxon>
        <taxon>Anthemideae</taxon>
        <taxon>Anthemidinae</taxon>
        <taxon>Tanacetum</taxon>
    </lineage>
</organism>
<comment type="caution">
    <text evidence="2">The sequence shown here is derived from an EMBL/GenBank/DDBJ whole genome shotgun (WGS) entry which is preliminary data.</text>
</comment>
<reference evidence="2" key="2">
    <citation type="submission" date="2022-01" db="EMBL/GenBank/DDBJ databases">
        <authorList>
            <person name="Yamashiro T."/>
            <person name="Shiraishi A."/>
            <person name="Satake H."/>
            <person name="Nakayama K."/>
        </authorList>
    </citation>
    <scope>NUCLEOTIDE SEQUENCE</scope>
</reference>